<dbReference type="Pfam" id="PF04613">
    <property type="entry name" value="LpxD"/>
    <property type="match status" value="1"/>
</dbReference>
<comment type="function">
    <text evidence="7">Catalyzes the N-acylation of UDP-3-O-acylglucosamine using 3-hydroxyacyl-ACP as the acyl donor. Is involved in the biosynthesis of lipid A, a phosphorylated glycolipid that anchors the lipopolysaccharide to the outer membrane of the cell.</text>
</comment>
<accession>A0ABZ3HE08</accession>
<dbReference type="InterPro" id="IPR007691">
    <property type="entry name" value="LpxD"/>
</dbReference>
<protein>
    <recommendedName>
        <fullName evidence="7">UDP-3-O-acylglucosamine N-acyltransferase</fullName>
        <ecNumber evidence="7">2.3.1.191</ecNumber>
    </recommendedName>
</protein>
<dbReference type="EMBL" id="CP147920">
    <property type="protein sequence ID" value="XAU16060.1"/>
    <property type="molecule type" value="Genomic_DNA"/>
</dbReference>
<proteinExistence type="inferred from homology"/>
<evidence type="ECO:0000259" key="8">
    <source>
        <dbReference type="Pfam" id="PF04613"/>
    </source>
</evidence>
<dbReference type="PANTHER" id="PTHR43378">
    <property type="entry name" value="UDP-3-O-ACYLGLUCOSAMINE N-ACYLTRANSFERASE"/>
    <property type="match status" value="1"/>
</dbReference>
<dbReference type="Pfam" id="PF00132">
    <property type="entry name" value="Hexapep"/>
    <property type="match status" value="2"/>
</dbReference>
<dbReference type="InterPro" id="IPR011004">
    <property type="entry name" value="Trimer_LpxA-like_sf"/>
</dbReference>
<dbReference type="CDD" id="cd03352">
    <property type="entry name" value="LbH_LpxD"/>
    <property type="match status" value="1"/>
</dbReference>
<gene>
    <name evidence="7 9" type="primary">lpxD</name>
    <name evidence="9" type="ORF">WCY31_04975</name>
</gene>
<evidence type="ECO:0000256" key="1">
    <source>
        <dbReference type="ARBA" id="ARBA00022516"/>
    </source>
</evidence>
<evidence type="ECO:0000256" key="7">
    <source>
        <dbReference type="HAMAP-Rule" id="MF_00523"/>
    </source>
</evidence>
<evidence type="ECO:0000256" key="4">
    <source>
        <dbReference type="ARBA" id="ARBA00022737"/>
    </source>
</evidence>
<dbReference type="RefSeq" id="WP_345973428.1">
    <property type="nucleotide sequence ID" value="NZ_CP147920.1"/>
</dbReference>
<name>A0ABZ3HE08_9BACT</name>
<dbReference type="NCBIfam" id="TIGR01853">
    <property type="entry name" value="lipid_A_lpxD"/>
    <property type="match status" value="1"/>
</dbReference>
<keyword evidence="6 7" id="KW-0012">Acyltransferase</keyword>
<dbReference type="InterPro" id="IPR001451">
    <property type="entry name" value="Hexapep"/>
</dbReference>
<dbReference type="HAMAP" id="MF_00523">
    <property type="entry name" value="LpxD"/>
    <property type="match status" value="1"/>
</dbReference>
<dbReference type="GO" id="GO:0103118">
    <property type="term" value="F:UDP-3-O-[(3R)-3-hydroxyacyl]-glucosamine N-acyltransferase activity"/>
    <property type="evidence" value="ECO:0007669"/>
    <property type="project" value="UniProtKB-EC"/>
</dbReference>
<reference evidence="9 10" key="1">
    <citation type="submission" date="2024-03" db="EMBL/GenBank/DDBJ databases">
        <title>Sulfurimonas sp. HSL3-1.</title>
        <authorList>
            <person name="Wang S."/>
        </authorList>
    </citation>
    <scope>NUCLEOTIDE SEQUENCE [LARGE SCALE GENOMIC DNA]</scope>
    <source>
        <strain evidence="9 10">HSL3-1</strain>
    </source>
</reference>
<comment type="pathway">
    <text evidence="7">Bacterial outer membrane biogenesis; LPS lipid A biosynthesis.</text>
</comment>
<evidence type="ECO:0000256" key="2">
    <source>
        <dbReference type="ARBA" id="ARBA00022556"/>
    </source>
</evidence>
<dbReference type="Gene3D" id="2.160.10.10">
    <property type="entry name" value="Hexapeptide repeat proteins"/>
    <property type="match status" value="1"/>
</dbReference>
<comment type="catalytic activity">
    <reaction evidence="7">
        <text>a UDP-3-O-[(3R)-3-hydroxyacyl]-alpha-D-glucosamine + a (3R)-hydroxyacyl-[ACP] = a UDP-2-N,3-O-bis[(3R)-3-hydroxyacyl]-alpha-D-glucosamine + holo-[ACP] + H(+)</text>
        <dbReference type="Rhea" id="RHEA:53836"/>
        <dbReference type="Rhea" id="RHEA-COMP:9685"/>
        <dbReference type="Rhea" id="RHEA-COMP:9945"/>
        <dbReference type="ChEBI" id="CHEBI:15378"/>
        <dbReference type="ChEBI" id="CHEBI:64479"/>
        <dbReference type="ChEBI" id="CHEBI:78827"/>
        <dbReference type="ChEBI" id="CHEBI:137740"/>
        <dbReference type="ChEBI" id="CHEBI:137748"/>
        <dbReference type="EC" id="2.3.1.191"/>
    </reaction>
</comment>
<evidence type="ECO:0000256" key="5">
    <source>
        <dbReference type="ARBA" id="ARBA00023098"/>
    </source>
</evidence>
<evidence type="ECO:0000313" key="9">
    <source>
        <dbReference type="EMBL" id="XAU16060.1"/>
    </source>
</evidence>
<comment type="similarity">
    <text evidence="7">Belongs to the transferase hexapeptide repeat family. LpxD subfamily.</text>
</comment>
<comment type="subunit">
    <text evidence="7">Homotrimer.</text>
</comment>
<dbReference type="EC" id="2.3.1.191" evidence="7"/>
<dbReference type="InterPro" id="IPR020573">
    <property type="entry name" value="UDP_GlcNAc_AcTrfase_non-rep"/>
</dbReference>
<sequence>MRLSLIAETLGTPLPGEEREIRAMNTLAEASAEELSYLSDNRYLKSLETTKAAAVLVKADAADAVPAHCIALVCEDVSLAMAKATSLFTPPLIDHNAAEPIIGVESFIDPRANIEKGTVIGKGVTVMAGAYVGSGVVIGDDTVIFPNVTIYRDCRIGSRCRIHGGSTIGADGFGYAHTAQGEHVKIYQNGNVVIEDDVEIGANCSIDRALFNSTIIRRGAKIDNNVHIGHNCDIGEHCIFVAQVGVGGSTHLGRNCVVSGQTAFSDHLEIAPFTTFTARSGVTKSIKESGKIFSGYPLMEHRLWTRLQSRLSKLAKEGISTKRRTKAHETE</sequence>
<dbReference type="SUPFAM" id="SSF51161">
    <property type="entry name" value="Trimeric LpxA-like enzymes"/>
    <property type="match status" value="1"/>
</dbReference>
<evidence type="ECO:0000256" key="3">
    <source>
        <dbReference type="ARBA" id="ARBA00022679"/>
    </source>
</evidence>
<evidence type="ECO:0000256" key="6">
    <source>
        <dbReference type="ARBA" id="ARBA00023315"/>
    </source>
</evidence>
<dbReference type="Gene3D" id="3.40.1390.10">
    <property type="entry name" value="MurE/MurF, N-terminal domain"/>
    <property type="match status" value="1"/>
</dbReference>
<organism evidence="9 10">
    <name type="scientific">Sulfurimonas diazotrophicus</name>
    <dbReference type="NCBI Taxonomy" id="3131939"/>
    <lineage>
        <taxon>Bacteria</taxon>
        <taxon>Pseudomonadati</taxon>
        <taxon>Campylobacterota</taxon>
        <taxon>Epsilonproteobacteria</taxon>
        <taxon>Campylobacterales</taxon>
        <taxon>Sulfurimonadaceae</taxon>
        <taxon>Sulfurimonas</taxon>
    </lineage>
</organism>
<keyword evidence="2 7" id="KW-0441">Lipid A biosynthesis</keyword>
<feature type="active site" description="Proton acceptor" evidence="7">
    <location>
        <position position="230"/>
    </location>
</feature>
<keyword evidence="10" id="KW-1185">Reference proteome</keyword>
<keyword evidence="5 7" id="KW-0443">Lipid metabolism</keyword>
<dbReference type="Proteomes" id="UP001447842">
    <property type="component" value="Chromosome"/>
</dbReference>
<keyword evidence="3 7" id="KW-0808">Transferase</keyword>
<keyword evidence="4 7" id="KW-0677">Repeat</keyword>
<evidence type="ECO:0000313" key="10">
    <source>
        <dbReference type="Proteomes" id="UP001447842"/>
    </source>
</evidence>
<keyword evidence="1 7" id="KW-0444">Lipid biosynthesis</keyword>
<dbReference type="PANTHER" id="PTHR43378:SF2">
    <property type="entry name" value="UDP-3-O-ACYLGLUCOSAMINE N-ACYLTRANSFERASE 1, MITOCHONDRIAL-RELATED"/>
    <property type="match status" value="1"/>
</dbReference>
<dbReference type="InterPro" id="IPR018357">
    <property type="entry name" value="Hexapep_transf_CS"/>
</dbReference>
<dbReference type="PROSITE" id="PS00101">
    <property type="entry name" value="HEXAPEP_TRANSFERASES"/>
    <property type="match status" value="1"/>
</dbReference>
<dbReference type="NCBIfam" id="NF002060">
    <property type="entry name" value="PRK00892.1"/>
    <property type="match status" value="1"/>
</dbReference>
<feature type="domain" description="UDP-3-O-[3-hydroxymyristoyl] glucosamine N-acyltransferase non-repeat region" evidence="8">
    <location>
        <begin position="19"/>
        <end position="86"/>
    </location>
</feature>